<dbReference type="InterPro" id="IPR001387">
    <property type="entry name" value="Cro/C1-type_HTH"/>
</dbReference>
<proteinExistence type="predicted"/>
<dbReference type="Pfam" id="PF18106">
    <property type="entry name" value="Rol_Rep_N"/>
    <property type="match status" value="1"/>
</dbReference>
<sequence>MVLNEEQWIKEIREKRVAYGISQGRLAVASGITREYLNKIESGKMKPSKELLETLHKELARFNPEAPLTMLFDYVKIRFPTLDIQHIIKDILKLNINYMLHEDYGHYSYTEHYSLGDIFIYTSADEEKGVLLELKGRGCRQFESYLLAQQRSWYDFLMDALIDGGVMKRIDLAINDHTGILDIPELAEKCRKREYIGKSRSYKFYQSGELIKHREDDREYMGRAVAGSSVAGKRAERKNTASKENRGNTTSSMGQRAGSKVGAVLDTKNKVKDKANAVKENIKDMPTQTAYAVYSAKEKAKSSVSDFKRGMVQEQQSRQTGRLEKQEQHRQNIADKRMELQKAQEARQAQRKADGSATTGATRPHERPATASSVSKTGAEKMQEVKRPATATTSKISEPVKANVIKERPLSSGASDRKATQPAQPVHRQNVEKVVSQETRQNDTKDRRTKVQQTQTVQKNQQTKEKNRSLVTKKGQKKK</sequence>
<name>A0A174SRH2_9FIRM</name>
<evidence type="ECO:0000259" key="2">
    <source>
        <dbReference type="PROSITE" id="PS50943"/>
    </source>
</evidence>
<dbReference type="InterPro" id="IPR040819">
    <property type="entry name" value="Rol_Rep_N"/>
</dbReference>
<feature type="compositionally biased region" description="Basic and acidic residues" evidence="1">
    <location>
        <begin position="302"/>
        <end position="311"/>
    </location>
</feature>
<dbReference type="SMART" id="SM00530">
    <property type="entry name" value="HTH_XRE"/>
    <property type="match status" value="1"/>
</dbReference>
<dbReference type="Proteomes" id="UP000095413">
    <property type="component" value="Unassembled WGS sequence"/>
</dbReference>
<dbReference type="EMBL" id="CZBA01000027">
    <property type="protein sequence ID" value="CUP98015.1"/>
    <property type="molecule type" value="Genomic_DNA"/>
</dbReference>
<feature type="compositionally biased region" description="Low complexity" evidence="1">
    <location>
        <begin position="451"/>
        <end position="461"/>
    </location>
</feature>
<evidence type="ECO:0000313" key="3">
    <source>
        <dbReference type="EMBL" id="CUP98015.1"/>
    </source>
</evidence>
<feature type="compositionally biased region" description="Basic and acidic residues" evidence="1">
    <location>
        <begin position="233"/>
        <end position="246"/>
    </location>
</feature>
<dbReference type="InterPro" id="IPR003491">
    <property type="entry name" value="REP-like_C"/>
</dbReference>
<dbReference type="InterPro" id="IPR010982">
    <property type="entry name" value="Lambda_DNA-bd_dom_sf"/>
</dbReference>
<protein>
    <submittedName>
        <fullName evidence="3">Helix-turn-helix</fullName>
    </submittedName>
</protein>
<dbReference type="AlphaFoldDB" id="A0A174SRH2"/>
<dbReference type="Gene3D" id="1.10.260.40">
    <property type="entry name" value="lambda repressor-like DNA-binding domains"/>
    <property type="match status" value="1"/>
</dbReference>
<feature type="region of interest" description="Disordered" evidence="1">
    <location>
        <begin position="225"/>
        <end position="259"/>
    </location>
</feature>
<dbReference type="SUPFAM" id="SSF47413">
    <property type="entry name" value="lambda repressor-like DNA-binding domains"/>
    <property type="match status" value="1"/>
</dbReference>
<dbReference type="CDD" id="cd00093">
    <property type="entry name" value="HTH_XRE"/>
    <property type="match status" value="1"/>
</dbReference>
<accession>A0A174SRH2</accession>
<feature type="compositionally biased region" description="Basic and acidic residues" evidence="1">
    <location>
        <begin position="321"/>
        <end position="345"/>
    </location>
</feature>
<evidence type="ECO:0000256" key="1">
    <source>
        <dbReference type="SAM" id="MobiDB-lite"/>
    </source>
</evidence>
<gene>
    <name evidence="3" type="ORF">ERS852533_03277</name>
</gene>
<reference evidence="3 4" key="1">
    <citation type="submission" date="2015-09" db="EMBL/GenBank/DDBJ databases">
        <authorList>
            <consortium name="Pathogen Informatics"/>
        </authorList>
    </citation>
    <scope>NUCLEOTIDE SEQUENCE [LARGE SCALE GENOMIC DNA]</scope>
    <source>
        <strain evidence="3 4">2789STDY5834921</strain>
    </source>
</reference>
<dbReference type="Pfam" id="PF02486">
    <property type="entry name" value="Rep_trans"/>
    <property type="match status" value="1"/>
</dbReference>
<feature type="compositionally biased region" description="Basic and acidic residues" evidence="1">
    <location>
        <begin position="404"/>
        <end position="419"/>
    </location>
</feature>
<feature type="compositionally biased region" description="Basic and acidic residues" evidence="1">
    <location>
        <begin position="378"/>
        <end position="387"/>
    </location>
</feature>
<feature type="domain" description="HTH cro/C1-type" evidence="2">
    <location>
        <begin position="12"/>
        <end position="55"/>
    </location>
</feature>
<feature type="region of interest" description="Disordered" evidence="1">
    <location>
        <begin position="302"/>
        <end position="479"/>
    </location>
</feature>
<dbReference type="PROSITE" id="PS50943">
    <property type="entry name" value="HTH_CROC1"/>
    <property type="match status" value="1"/>
</dbReference>
<dbReference type="GO" id="GO:0003677">
    <property type="term" value="F:DNA binding"/>
    <property type="evidence" value="ECO:0007669"/>
    <property type="project" value="InterPro"/>
</dbReference>
<organism evidence="3 4">
    <name type="scientific">Blautia obeum</name>
    <dbReference type="NCBI Taxonomy" id="40520"/>
    <lineage>
        <taxon>Bacteria</taxon>
        <taxon>Bacillati</taxon>
        <taxon>Bacillota</taxon>
        <taxon>Clostridia</taxon>
        <taxon>Lachnospirales</taxon>
        <taxon>Lachnospiraceae</taxon>
        <taxon>Blautia</taxon>
    </lineage>
</organism>
<evidence type="ECO:0000313" key="4">
    <source>
        <dbReference type="Proteomes" id="UP000095413"/>
    </source>
</evidence>
<dbReference type="Pfam" id="PF01381">
    <property type="entry name" value="HTH_3"/>
    <property type="match status" value="1"/>
</dbReference>